<dbReference type="RefSeq" id="WP_130492641.1">
    <property type="nucleotide sequence ID" value="NZ_SGXD01000002.1"/>
</dbReference>
<proteinExistence type="predicted"/>
<protein>
    <submittedName>
        <fullName evidence="2">Uncharacterized protein DUF4350</fullName>
    </submittedName>
</protein>
<dbReference type="AlphaFoldDB" id="A0A4Q7NSM5"/>
<feature type="domain" description="DUF4350" evidence="1">
    <location>
        <begin position="43"/>
        <end position="209"/>
    </location>
</feature>
<gene>
    <name evidence="2" type="ORF">EV189_1926</name>
</gene>
<organism evidence="2 3">
    <name type="scientific">Motilibacter rhizosphaerae</name>
    <dbReference type="NCBI Taxonomy" id="598652"/>
    <lineage>
        <taxon>Bacteria</taxon>
        <taxon>Bacillati</taxon>
        <taxon>Actinomycetota</taxon>
        <taxon>Actinomycetes</taxon>
        <taxon>Motilibacterales</taxon>
        <taxon>Motilibacteraceae</taxon>
        <taxon>Motilibacter</taxon>
    </lineage>
</organism>
<keyword evidence="3" id="KW-1185">Reference proteome</keyword>
<evidence type="ECO:0000313" key="3">
    <source>
        <dbReference type="Proteomes" id="UP000293638"/>
    </source>
</evidence>
<sequence>MSARRPVRRRAAAAAVVLLVVLTGAAVALTASGARAGYLDPRAADSSGSLALARLLGRQGVAVTLVRTAAEAGRAPAGMTLLVTEPAALVDAQVRALAGSGADLVLVAPDEPQLRVLAPELRPVGTAGRGRRDPGCGLPAAQRAGRVRLPGTAYSSGPGALTCYPAGGGALLVDDQVGSRRVTVLGSPRPLQNGTLGEEGSAALALGLLGAHPGLAWYLPSPDDVPAESRRTLVSLLPAGLRYGVAQLLVAALVAALWRARRLGRVVPEPLPVVVPAAEAVEGRGRLYLRARARDRAVDALRGAAAERLRRALGLPAGTPPEQLVTAVARASGRPPGSVGPLLYGAAPADDPALTRSAAALDALEEEVRRT</sequence>
<dbReference type="EMBL" id="SGXD01000002">
    <property type="protein sequence ID" value="RZS90143.1"/>
    <property type="molecule type" value="Genomic_DNA"/>
</dbReference>
<evidence type="ECO:0000313" key="2">
    <source>
        <dbReference type="EMBL" id="RZS90143.1"/>
    </source>
</evidence>
<comment type="caution">
    <text evidence="2">The sequence shown here is derived from an EMBL/GenBank/DDBJ whole genome shotgun (WGS) entry which is preliminary data.</text>
</comment>
<name>A0A4Q7NSM5_9ACTN</name>
<dbReference type="OrthoDB" id="5241668at2"/>
<dbReference type="Pfam" id="PF14258">
    <property type="entry name" value="DUF4350"/>
    <property type="match status" value="1"/>
</dbReference>
<dbReference type="InterPro" id="IPR025646">
    <property type="entry name" value="DUF4350"/>
</dbReference>
<accession>A0A4Q7NSM5</accession>
<evidence type="ECO:0000259" key="1">
    <source>
        <dbReference type="Pfam" id="PF14258"/>
    </source>
</evidence>
<reference evidence="2 3" key="1">
    <citation type="submission" date="2019-02" db="EMBL/GenBank/DDBJ databases">
        <title>Genomic Encyclopedia of Type Strains, Phase IV (KMG-IV): sequencing the most valuable type-strain genomes for metagenomic binning, comparative biology and taxonomic classification.</title>
        <authorList>
            <person name="Goeker M."/>
        </authorList>
    </citation>
    <scope>NUCLEOTIDE SEQUENCE [LARGE SCALE GENOMIC DNA]</scope>
    <source>
        <strain evidence="2 3">DSM 45622</strain>
    </source>
</reference>
<dbReference type="Proteomes" id="UP000293638">
    <property type="component" value="Unassembled WGS sequence"/>
</dbReference>